<feature type="transmembrane region" description="Helical" evidence="8">
    <location>
        <begin position="393"/>
        <end position="413"/>
    </location>
</feature>
<evidence type="ECO:0000256" key="6">
    <source>
        <dbReference type="ARBA" id="ARBA00022989"/>
    </source>
</evidence>
<proteinExistence type="inferred from homology"/>
<feature type="transmembrane region" description="Helical" evidence="8">
    <location>
        <begin position="481"/>
        <end position="501"/>
    </location>
</feature>
<sequence length="660" mass="69177">MNAALPPARLAGSQRTLVLLVMLPVLLAAALTIAGFLKLLPLELWWKALVSTDLNDPRQLLFRHAALPRLVIAPLAGAALALTGVLLQQILRNPLAEPTTIGTNAGASLAITIATLYAPSMLDGGRIWVALAGGAASTAFVFMIARDRAFSPVSIIITGLIISLTCSSASALLMALNREYSEELFIWQSGSLIQNGDAGALALIPWLLTALLAAFMLLRPLILLELGQEGIRNLGSRPAFIRMGGLCLAVTLNSVVVAYTGVISFVALAAPALTQIMGARTLRKRLVWAPLAGASLLWLTDRLVQIAPFPSEVPAGTATALLGAPLLLFLLAKVRAMPEPAPPGLLSERRGSWRNIGIGCAVLAGTVIASLAFGRGIDGWHWTLSAELLELRAPRVFTALGCGIMLALAGTLMQRMTGNPMAAPEILGVSGGATIGVLALMLVTTGIDHVMMLVAASTGSLGALFALLAVGRRNRFSGGQLLLSGVSVTTIASSFSALFIASGDQRLEYLLAWMAGSTYRADTADAIIASATALVLLAALPLTARWLDILPLGSTSAQALGLTLKRARLLLMLLIAIPTGVATLLIGPLSFVGLMAPHLARTLGFHRALPQLFASALAGGLILLAADWLGRTMIFPWQIPAGLLAAFIGGPYFMFSQRRR</sequence>
<keyword evidence="7 8" id="KW-0472">Membrane</keyword>
<feature type="transmembrane region" description="Helical" evidence="8">
    <location>
        <begin position="66"/>
        <end position="87"/>
    </location>
</feature>
<dbReference type="PANTHER" id="PTHR30472">
    <property type="entry name" value="FERRIC ENTEROBACTIN TRANSPORT SYSTEM PERMEASE PROTEIN"/>
    <property type="match status" value="1"/>
</dbReference>
<evidence type="ECO:0000256" key="8">
    <source>
        <dbReference type="SAM" id="Phobius"/>
    </source>
</evidence>
<keyword evidence="6 8" id="KW-1133">Transmembrane helix</keyword>
<evidence type="ECO:0000256" key="2">
    <source>
        <dbReference type="ARBA" id="ARBA00007935"/>
    </source>
</evidence>
<keyword evidence="4" id="KW-1003">Cell membrane</keyword>
<keyword evidence="10" id="KW-1185">Reference proteome</keyword>
<dbReference type="GO" id="GO:0005886">
    <property type="term" value="C:plasma membrane"/>
    <property type="evidence" value="ECO:0007669"/>
    <property type="project" value="UniProtKB-SubCell"/>
</dbReference>
<feature type="transmembrane region" description="Helical" evidence="8">
    <location>
        <begin position="99"/>
        <end position="119"/>
    </location>
</feature>
<dbReference type="PANTHER" id="PTHR30472:SF37">
    <property type="entry name" value="FE(3+) DICITRATE TRANSPORT SYSTEM PERMEASE PROTEIN FECD-RELATED"/>
    <property type="match status" value="1"/>
</dbReference>
<feature type="transmembrane region" description="Helical" evidence="8">
    <location>
        <begin position="353"/>
        <end position="373"/>
    </location>
</feature>
<dbReference type="NCBIfam" id="NF007866">
    <property type="entry name" value="PRK10577.1-2"/>
    <property type="match status" value="1"/>
</dbReference>
<gene>
    <name evidence="9" type="ORF">GCM10011491_33830</name>
</gene>
<organism evidence="9 10">
    <name type="scientific">Brucella endophytica</name>
    <dbReference type="NCBI Taxonomy" id="1963359"/>
    <lineage>
        <taxon>Bacteria</taxon>
        <taxon>Pseudomonadati</taxon>
        <taxon>Pseudomonadota</taxon>
        <taxon>Alphaproteobacteria</taxon>
        <taxon>Hyphomicrobiales</taxon>
        <taxon>Brucellaceae</taxon>
        <taxon>Brucella/Ochrobactrum group</taxon>
        <taxon>Brucella</taxon>
    </lineage>
</organism>
<reference evidence="9" key="1">
    <citation type="journal article" date="2014" name="Int. J. Syst. Evol. Microbiol.">
        <title>Complete genome sequence of Corynebacterium casei LMG S-19264T (=DSM 44701T), isolated from a smear-ripened cheese.</title>
        <authorList>
            <consortium name="US DOE Joint Genome Institute (JGI-PGF)"/>
            <person name="Walter F."/>
            <person name="Albersmeier A."/>
            <person name="Kalinowski J."/>
            <person name="Ruckert C."/>
        </authorList>
    </citation>
    <scope>NUCLEOTIDE SEQUENCE</scope>
    <source>
        <strain evidence="9">CGMCC 1.15082</strain>
    </source>
</reference>
<feature type="transmembrane region" description="Helical" evidence="8">
    <location>
        <begin position="313"/>
        <end position="332"/>
    </location>
</feature>
<reference evidence="9" key="2">
    <citation type="submission" date="2020-09" db="EMBL/GenBank/DDBJ databases">
        <authorList>
            <person name="Sun Q."/>
            <person name="Zhou Y."/>
        </authorList>
    </citation>
    <scope>NUCLEOTIDE SEQUENCE</scope>
    <source>
        <strain evidence="9">CGMCC 1.15082</strain>
    </source>
</reference>
<dbReference type="RefSeq" id="WP_188825370.1">
    <property type="nucleotide sequence ID" value="NZ_BMHH01000015.1"/>
</dbReference>
<accession>A0A916SJC1</accession>
<dbReference type="InterPro" id="IPR000522">
    <property type="entry name" value="ABC_transptr_permease_BtuC"/>
</dbReference>
<feature type="transmembrane region" description="Helical" evidence="8">
    <location>
        <begin position="450"/>
        <end position="469"/>
    </location>
</feature>
<dbReference type="EMBL" id="BMHH01000015">
    <property type="protein sequence ID" value="GGB02918.1"/>
    <property type="molecule type" value="Genomic_DNA"/>
</dbReference>
<keyword evidence="3" id="KW-0813">Transport</keyword>
<feature type="transmembrane region" description="Helical" evidence="8">
    <location>
        <begin position="526"/>
        <end position="548"/>
    </location>
</feature>
<keyword evidence="5 8" id="KW-0812">Transmembrane</keyword>
<evidence type="ECO:0000256" key="4">
    <source>
        <dbReference type="ARBA" id="ARBA00022475"/>
    </source>
</evidence>
<feature type="transmembrane region" description="Helical" evidence="8">
    <location>
        <begin position="569"/>
        <end position="592"/>
    </location>
</feature>
<dbReference type="GO" id="GO:0022857">
    <property type="term" value="F:transmembrane transporter activity"/>
    <property type="evidence" value="ECO:0007669"/>
    <property type="project" value="InterPro"/>
</dbReference>
<evidence type="ECO:0000256" key="7">
    <source>
        <dbReference type="ARBA" id="ARBA00023136"/>
    </source>
</evidence>
<feature type="transmembrane region" description="Helical" evidence="8">
    <location>
        <begin position="612"/>
        <end position="630"/>
    </location>
</feature>
<feature type="transmembrane region" description="Helical" evidence="8">
    <location>
        <begin position="152"/>
        <end position="176"/>
    </location>
</feature>
<evidence type="ECO:0000256" key="1">
    <source>
        <dbReference type="ARBA" id="ARBA00004651"/>
    </source>
</evidence>
<feature type="transmembrane region" description="Helical" evidence="8">
    <location>
        <begin position="637"/>
        <end position="655"/>
    </location>
</feature>
<feature type="transmembrane region" description="Helical" evidence="8">
    <location>
        <begin position="239"/>
        <end position="256"/>
    </location>
</feature>
<dbReference type="SUPFAM" id="SSF81345">
    <property type="entry name" value="ABC transporter involved in vitamin B12 uptake, BtuC"/>
    <property type="match status" value="2"/>
</dbReference>
<evidence type="ECO:0000256" key="5">
    <source>
        <dbReference type="ARBA" id="ARBA00022692"/>
    </source>
</evidence>
<comment type="similarity">
    <text evidence="2">Belongs to the binding-protein-dependent transport system permease family. FecCD subfamily.</text>
</comment>
<dbReference type="InterPro" id="IPR037294">
    <property type="entry name" value="ABC_BtuC-like"/>
</dbReference>
<dbReference type="Proteomes" id="UP000646478">
    <property type="component" value="Unassembled WGS sequence"/>
</dbReference>
<evidence type="ECO:0000256" key="3">
    <source>
        <dbReference type="ARBA" id="ARBA00022448"/>
    </source>
</evidence>
<protein>
    <submittedName>
        <fullName evidence="9">Fe3+-hydroxamate ABC transporter permease FhuB</fullName>
    </submittedName>
</protein>
<feature type="transmembrane region" description="Helical" evidence="8">
    <location>
        <begin position="17"/>
        <end position="37"/>
    </location>
</feature>
<feature type="transmembrane region" description="Helical" evidence="8">
    <location>
        <begin position="425"/>
        <end position="444"/>
    </location>
</feature>
<dbReference type="Pfam" id="PF01032">
    <property type="entry name" value="FecCD"/>
    <property type="match status" value="2"/>
</dbReference>
<dbReference type="Gene3D" id="1.10.3470.10">
    <property type="entry name" value="ABC transporter involved in vitamin B12 uptake, BtuC"/>
    <property type="match status" value="2"/>
</dbReference>
<dbReference type="AlphaFoldDB" id="A0A916SJC1"/>
<feature type="transmembrane region" description="Helical" evidence="8">
    <location>
        <begin position="125"/>
        <end position="145"/>
    </location>
</feature>
<comment type="subcellular location">
    <subcellularLocation>
        <location evidence="1">Cell membrane</location>
        <topology evidence="1">Multi-pass membrane protein</topology>
    </subcellularLocation>
</comment>
<dbReference type="GO" id="GO:0033214">
    <property type="term" value="P:siderophore-iron import into cell"/>
    <property type="evidence" value="ECO:0007669"/>
    <property type="project" value="TreeGrafter"/>
</dbReference>
<comment type="caution">
    <text evidence="9">The sequence shown here is derived from an EMBL/GenBank/DDBJ whole genome shotgun (WGS) entry which is preliminary data.</text>
</comment>
<feature type="transmembrane region" description="Helical" evidence="8">
    <location>
        <begin position="196"/>
        <end position="218"/>
    </location>
</feature>
<name>A0A916SJC1_9HYPH</name>
<dbReference type="CDD" id="cd06550">
    <property type="entry name" value="TM_ABC_iron-siderophores_like"/>
    <property type="match status" value="2"/>
</dbReference>
<evidence type="ECO:0000313" key="10">
    <source>
        <dbReference type="Proteomes" id="UP000646478"/>
    </source>
</evidence>
<evidence type="ECO:0000313" key="9">
    <source>
        <dbReference type="EMBL" id="GGB02918.1"/>
    </source>
</evidence>